<dbReference type="Proteomes" id="UP000510686">
    <property type="component" value="Chromosome 6"/>
</dbReference>
<dbReference type="GO" id="GO:0008131">
    <property type="term" value="F:primary methylamine oxidase activity"/>
    <property type="evidence" value="ECO:0007669"/>
    <property type="project" value="InterPro"/>
</dbReference>
<dbReference type="AlphaFoldDB" id="A0A7D5V3B6"/>
<dbReference type="EMBL" id="CP058937">
    <property type="protein sequence ID" value="QLI73217.1"/>
    <property type="molecule type" value="Genomic_DNA"/>
</dbReference>
<evidence type="ECO:0000313" key="3">
    <source>
        <dbReference type="Proteomes" id="UP000510686"/>
    </source>
</evidence>
<evidence type="ECO:0000313" key="2">
    <source>
        <dbReference type="EMBL" id="QLI73217.1"/>
    </source>
</evidence>
<organism evidence="2 3">
    <name type="scientific">Metarhizium brunneum</name>
    <dbReference type="NCBI Taxonomy" id="500148"/>
    <lineage>
        <taxon>Eukaryota</taxon>
        <taxon>Fungi</taxon>
        <taxon>Dikarya</taxon>
        <taxon>Ascomycota</taxon>
        <taxon>Pezizomycotina</taxon>
        <taxon>Sordariomycetes</taxon>
        <taxon>Hypocreomycetidae</taxon>
        <taxon>Hypocreales</taxon>
        <taxon>Clavicipitaceae</taxon>
        <taxon>Metarhizium</taxon>
    </lineage>
</organism>
<evidence type="ECO:0000259" key="1">
    <source>
        <dbReference type="Pfam" id="PF01179"/>
    </source>
</evidence>
<dbReference type="OrthoDB" id="5379943at2759"/>
<proteinExistence type="predicted"/>
<name>A0A7D5V3B6_9HYPO</name>
<dbReference type="Gene3D" id="2.70.98.20">
    <property type="entry name" value="Copper amine oxidase, catalytic domain"/>
    <property type="match status" value="1"/>
</dbReference>
<sequence>MRLVENPDANFYTYPLSLCTEISSREDIICRPQQTSASEPQASRLTGKRFTVIIERVLSQPPAAATHHHEAVPAKGRLLGNDGHANSLQVDDALVHNHFGVWSDVAKNRVFKIVNEGKTNGVAQTPVRFKLVPCYSQLLLAYAVWVTRYHDDELFPAGRYTMRSRGGEDLASMIAKTSAWGTAARR</sequence>
<dbReference type="KEGG" id="mbrn:26246444"/>
<reference evidence="2 3" key="1">
    <citation type="submission" date="2020-07" db="EMBL/GenBank/DDBJ databases">
        <title>Telomere length de novo assembly of all 7 chromosomes of the fungus, Metarhizium brunneum, using a novel assembly pipeline.</title>
        <authorList>
            <person name="Saud z."/>
            <person name="Kortsinoglou A."/>
            <person name="Kouvelis V.N."/>
            <person name="Butt T.M."/>
        </authorList>
    </citation>
    <scope>NUCLEOTIDE SEQUENCE [LARGE SCALE GENOMIC DNA]</scope>
    <source>
        <strain evidence="2 3">4556</strain>
    </source>
</reference>
<accession>A0A7D5V3B6</accession>
<dbReference type="GO" id="GO:0048038">
    <property type="term" value="F:quinone binding"/>
    <property type="evidence" value="ECO:0007669"/>
    <property type="project" value="InterPro"/>
</dbReference>
<dbReference type="InterPro" id="IPR015798">
    <property type="entry name" value="Cu_amine_oxidase_C"/>
</dbReference>
<dbReference type="SUPFAM" id="SSF49998">
    <property type="entry name" value="Amine oxidase catalytic domain"/>
    <property type="match status" value="1"/>
</dbReference>
<dbReference type="GO" id="GO:0009308">
    <property type="term" value="P:amine metabolic process"/>
    <property type="evidence" value="ECO:0007669"/>
    <property type="project" value="InterPro"/>
</dbReference>
<dbReference type="GeneID" id="26246444"/>
<feature type="domain" description="Copper amine oxidase catalytic" evidence="1">
    <location>
        <begin position="81"/>
        <end position="176"/>
    </location>
</feature>
<dbReference type="GO" id="GO:0005507">
    <property type="term" value="F:copper ion binding"/>
    <property type="evidence" value="ECO:0007669"/>
    <property type="project" value="InterPro"/>
</dbReference>
<dbReference type="RefSeq" id="XP_014540831.1">
    <property type="nucleotide sequence ID" value="XM_014685345.1"/>
</dbReference>
<protein>
    <submittedName>
        <fullName evidence="2">Copper amine oxidase 1</fullName>
    </submittedName>
</protein>
<keyword evidence="3" id="KW-1185">Reference proteome</keyword>
<dbReference type="Pfam" id="PF01179">
    <property type="entry name" value="Cu_amine_oxid"/>
    <property type="match status" value="1"/>
</dbReference>
<gene>
    <name evidence="2" type="primary">AO-I_4</name>
    <name evidence="2" type="ORF">G6M90_00g094680</name>
</gene>
<dbReference type="InterPro" id="IPR036460">
    <property type="entry name" value="Cu_amine_oxidase_C_sf"/>
</dbReference>